<dbReference type="Gene3D" id="1.10.10.60">
    <property type="entry name" value="Homeodomain-like"/>
    <property type="match status" value="1"/>
</dbReference>
<dbReference type="InterPro" id="IPR037923">
    <property type="entry name" value="HTH-like"/>
</dbReference>
<feature type="domain" description="HTH araC/xylS-type" evidence="4">
    <location>
        <begin position="223"/>
        <end position="304"/>
    </location>
</feature>
<evidence type="ECO:0000313" key="6">
    <source>
        <dbReference type="Proteomes" id="UP000249873"/>
    </source>
</evidence>
<name>A0A2Z4GGH9_9BACT</name>
<keyword evidence="6" id="KW-1185">Reference proteome</keyword>
<dbReference type="InterPro" id="IPR009057">
    <property type="entry name" value="Homeodomain-like_sf"/>
</dbReference>
<dbReference type="PROSITE" id="PS01124">
    <property type="entry name" value="HTH_ARAC_FAMILY_2"/>
    <property type="match status" value="1"/>
</dbReference>
<dbReference type="SMART" id="SM00342">
    <property type="entry name" value="HTH_ARAC"/>
    <property type="match status" value="1"/>
</dbReference>
<reference evidence="5 6" key="1">
    <citation type="submission" date="2018-05" db="EMBL/GenBank/DDBJ databases">
        <title>Complete genome sequence of Arcticibacterium luteifluviistationis SM1504T, a cytophagaceae bacterium isolated from Arctic surface seawater.</title>
        <authorList>
            <person name="Li Y."/>
            <person name="Qin Q.-L."/>
        </authorList>
    </citation>
    <scope>NUCLEOTIDE SEQUENCE [LARGE SCALE GENOMIC DNA]</scope>
    <source>
        <strain evidence="5 6">SM1504</strain>
    </source>
</reference>
<dbReference type="RefSeq" id="WP_111373747.1">
    <property type="nucleotide sequence ID" value="NZ_CP029480.1"/>
</dbReference>
<dbReference type="EMBL" id="CP029480">
    <property type="protein sequence ID" value="AWW00381.1"/>
    <property type="molecule type" value="Genomic_DNA"/>
</dbReference>
<dbReference type="GO" id="GO:0003700">
    <property type="term" value="F:DNA-binding transcription factor activity"/>
    <property type="evidence" value="ECO:0007669"/>
    <property type="project" value="InterPro"/>
</dbReference>
<evidence type="ECO:0000259" key="4">
    <source>
        <dbReference type="PROSITE" id="PS01124"/>
    </source>
</evidence>
<keyword evidence="2" id="KW-0238">DNA-binding</keyword>
<evidence type="ECO:0000313" key="5">
    <source>
        <dbReference type="EMBL" id="AWW00381.1"/>
    </source>
</evidence>
<evidence type="ECO:0000256" key="2">
    <source>
        <dbReference type="ARBA" id="ARBA00023125"/>
    </source>
</evidence>
<proteinExistence type="predicted"/>
<dbReference type="InterPro" id="IPR018060">
    <property type="entry name" value="HTH_AraC"/>
</dbReference>
<dbReference type="GO" id="GO:0043565">
    <property type="term" value="F:sequence-specific DNA binding"/>
    <property type="evidence" value="ECO:0007669"/>
    <property type="project" value="InterPro"/>
</dbReference>
<evidence type="ECO:0000256" key="1">
    <source>
        <dbReference type="ARBA" id="ARBA00023015"/>
    </source>
</evidence>
<evidence type="ECO:0000256" key="3">
    <source>
        <dbReference type="ARBA" id="ARBA00023163"/>
    </source>
</evidence>
<dbReference type="OrthoDB" id="629929at2"/>
<dbReference type="Proteomes" id="UP000249873">
    <property type="component" value="Chromosome"/>
</dbReference>
<protein>
    <submittedName>
        <fullName evidence="5">AraC family transcriptional regulator</fullName>
    </submittedName>
</protein>
<dbReference type="SUPFAM" id="SSF46689">
    <property type="entry name" value="Homeodomain-like"/>
    <property type="match status" value="1"/>
</dbReference>
<dbReference type="KEGG" id="als:DJ013_20265"/>
<organism evidence="5 6">
    <name type="scientific">Arcticibacterium luteifluviistationis</name>
    <dbReference type="NCBI Taxonomy" id="1784714"/>
    <lineage>
        <taxon>Bacteria</taxon>
        <taxon>Pseudomonadati</taxon>
        <taxon>Bacteroidota</taxon>
        <taxon>Cytophagia</taxon>
        <taxon>Cytophagales</taxon>
        <taxon>Leadbetterellaceae</taxon>
        <taxon>Arcticibacterium</taxon>
    </lineage>
</organism>
<dbReference type="Pfam" id="PF02311">
    <property type="entry name" value="AraC_binding"/>
    <property type="match status" value="1"/>
</dbReference>
<dbReference type="SUPFAM" id="SSF51215">
    <property type="entry name" value="Regulatory protein AraC"/>
    <property type="match status" value="1"/>
</dbReference>
<dbReference type="PANTHER" id="PTHR43280">
    <property type="entry name" value="ARAC-FAMILY TRANSCRIPTIONAL REGULATOR"/>
    <property type="match status" value="1"/>
</dbReference>
<gene>
    <name evidence="5" type="ORF">DJ013_20265</name>
</gene>
<dbReference type="PANTHER" id="PTHR43280:SF32">
    <property type="entry name" value="TRANSCRIPTIONAL REGULATORY PROTEIN"/>
    <property type="match status" value="1"/>
</dbReference>
<accession>A0A2Z4GGH9</accession>
<dbReference type="AlphaFoldDB" id="A0A2Z4GGH9"/>
<sequence>MEKVSLEDFYTKTPLEGGRGKFDQLSKMSHFNIFKRDTLKCVNSNLGKLHRTDFYKISLVVGEGRLRFKDQVIEVSGQALVFYNPKTPHSWEAVSEHQSGYFCLFNDKFIQSYLLTEGFKDSALSNPDVNPVFHLTQTEAHYFTHLFKRMYDELDSSYEYKYDIILHNLLILIHEASKRRIFKSKVEKTANASLTITAKFMEILERQFPIDSSEHTINMKKPSDFADQLSVHVNHLNRAVNETTGKSTSEIISTRVVSEAMALLKHSSNSVSEIAYTLGFEHPSNFNLFFKKHAALSPRAFRNLN</sequence>
<dbReference type="InterPro" id="IPR003313">
    <property type="entry name" value="AraC-bd"/>
</dbReference>
<keyword evidence="3" id="KW-0804">Transcription</keyword>
<keyword evidence="1" id="KW-0805">Transcription regulation</keyword>
<dbReference type="Pfam" id="PF12833">
    <property type="entry name" value="HTH_18"/>
    <property type="match status" value="1"/>
</dbReference>